<feature type="region of interest" description="Disordered" evidence="5">
    <location>
        <begin position="298"/>
        <end position="333"/>
    </location>
</feature>
<protein>
    <submittedName>
        <fullName evidence="8">DMT family transporter</fullName>
    </submittedName>
</protein>
<comment type="caution">
    <text evidence="8">The sequence shown here is derived from an EMBL/GenBank/DDBJ whole genome shotgun (WGS) entry which is preliminary data.</text>
</comment>
<reference evidence="8 9" key="1">
    <citation type="submission" date="2021-04" db="EMBL/GenBank/DDBJ databases">
        <authorList>
            <person name="Ivanova A."/>
        </authorList>
    </citation>
    <scope>NUCLEOTIDE SEQUENCE [LARGE SCALE GENOMIC DNA]</scope>
    <source>
        <strain evidence="8 9">G18</strain>
    </source>
</reference>
<feature type="transmembrane region" description="Helical" evidence="6">
    <location>
        <begin position="126"/>
        <end position="144"/>
    </location>
</feature>
<evidence type="ECO:0000313" key="8">
    <source>
        <dbReference type="EMBL" id="MBP3955918.1"/>
    </source>
</evidence>
<dbReference type="SUPFAM" id="SSF103481">
    <property type="entry name" value="Multidrug resistance efflux transporter EmrE"/>
    <property type="match status" value="2"/>
</dbReference>
<name>A0ABS5BSU5_9BACT</name>
<feature type="transmembrane region" description="Helical" evidence="6">
    <location>
        <begin position="268"/>
        <end position="286"/>
    </location>
</feature>
<dbReference type="RefSeq" id="WP_210653969.1">
    <property type="nucleotide sequence ID" value="NZ_JAGKQQ010000001.1"/>
</dbReference>
<evidence type="ECO:0000259" key="7">
    <source>
        <dbReference type="Pfam" id="PF00892"/>
    </source>
</evidence>
<keyword evidence="2 6" id="KW-0812">Transmembrane</keyword>
<keyword evidence="3 6" id="KW-1133">Transmembrane helix</keyword>
<feature type="transmembrane region" description="Helical" evidence="6">
    <location>
        <begin position="181"/>
        <end position="199"/>
    </location>
</feature>
<feature type="transmembrane region" description="Helical" evidence="6">
    <location>
        <begin position="150"/>
        <end position="169"/>
    </location>
</feature>
<keyword evidence="9" id="KW-1185">Reference proteome</keyword>
<keyword evidence="4 6" id="KW-0472">Membrane</keyword>
<comment type="subcellular location">
    <subcellularLocation>
        <location evidence="1">Membrane</location>
        <topology evidence="1">Multi-pass membrane protein</topology>
    </subcellularLocation>
</comment>
<sequence>MNQSDARPYVWMLCGSFSFAVMAVLAEYLTHRPNTFCDWQTVAVFRAALVTVFAAVLAWHAGVRLVWFHPWRLWVRSVSGSCSMVGTFYAFGNLHADNVVTLSNTFPLWVALLSWPLYGQAPGWKTMIAILAGIAGVALVQQPHIEAGNLGVFAALAAALFTAIAMLGLHRLHDIDPRAVVVHFSAVATVFCFAAFLITPRAQPLDRVLEFGVLFRLIGIGVSATIGQVFLTLAFGRGAPAKVSVVGLMQIVFVMVMCVWVFDRSVNATALFGTALVIAPTAWLLTRPKSTSAVKLDATSVDTPALPHSAPPRAPETKSGNATPPLSTPQLRP</sequence>
<feature type="transmembrane region" description="Helical" evidence="6">
    <location>
        <begin position="73"/>
        <end position="92"/>
    </location>
</feature>
<evidence type="ECO:0000256" key="4">
    <source>
        <dbReference type="ARBA" id="ARBA00023136"/>
    </source>
</evidence>
<dbReference type="InterPro" id="IPR037185">
    <property type="entry name" value="EmrE-like"/>
</dbReference>
<gene>
    <name evidence="8" type="ORF">J8F10_11540</name>
</gene>
<feature type="domain" description="EamA" evidence="7">
    <location>
        <begin position="150"/>
        <end position="283"/>
    </location>
</feature>
<proteinExistence type="predicted"/>
<dbReference type="Proteomes" id="UP000676565">
    <property type="component" value="Unassembled WGS sequence"/>
</dbReference>
<organism evidence="8 9">
    <name type="scientific">Gemmata palustris</name>
    <dbReference type="NCBI Taxonomy" id="2822762"/>
    <lineage>
        <taxon>Bacteria</taxon>
        <taxon>Pseudomonadati</taxon>
        <taxon>Planctomycetota</taxon>
        <taxon>Planctomycetia</taxon>
        <taxon>Gemmatales</taxon>
        <taxon>Gemmataceae</taxon>
        <taxon>Gemmata</taxon>
    </lineage>
</organism>
<dbReference type="EMBL" id="JAGKQQ010000001">
    <property type="protein sequence ID" value="MBP3955918.1"/>
    <property type="molecule type" value="Genomic_DNA"/>
</dbReference>
<evidence type="ECO:0000256" key="6">
    <source>
        <dbReference type="SAM" id="Phobius"/>
    </source>
</evidence>
<evidence type="ECO:0000313" key="9">
    <source>
        <dbReference type="Proteomes" id="UP000676565"/>
    </source>
</evidence>
<dbReference type="InterPro" id="IPR000620">
    <property type="entry name" value="EamA_dom"/>
</dbReference>
<evidence type="ECO:0000256" key="1">
    <source>
        <dbReference type="ARBA" id="ARBA00004141"/>
    </source>
</evidence>
<feature type="domain" description="EamA" evidence="7">
    <location>
        <begin position="9"/>
        <end position="140"/>
    </location>
</feature>
<evidence type="ECO:0000256" key="5">
    <source>
        <dbReference type="SAM" id="MobiDB-lite"/>
    </source>
</evidence>
<dbReference type="Pfam" id="PF00892">
    <property type="entry name" value="EamA"/>
    <property type="match status" value="2"/>
</dbReference>
<feature type="transmembrane region" description="Helical" evidence="6">
    <location>
        <begin position="243"/>
        <end position="262"/>
    </location>
</feature>
<feature type="transmembrane region" description="Helical" evidence="6">
    <location>
        <begin position="211"/>
        <end position="236"/>
    </location>
</feature>
<feature type="transmembrane region" description="Helical" evidence="6">
    <location>
        <begin position="9"/>
        <end position="30"/>
    </location>
</feature>
<evidence type="ECO:0000256" key="2">
    <source>
        <dbReference type="ARBA" id="ARBA00022692"/>
    </source>
</evidence>
<evidence type="ECO:0000256" key="3">
    <source>
        <dbReference type="ARBA" id="ARBA00022989"/>
    </source>
</evidence>
<feature type="transmembrane region" description="Helical" evidence="6">
    <location>
        <begin position="42"/>
        <end position="61"/>
    </location>
</feature>
<accession>A0ABS5BSU5</accession>
<feature type="compositionally biased region" description="Polar residues" evidence="5">
    <location>
        <begin position="318"/>
        <end position="333"/>
    </location>
</feature>
<dbReference type="PANTHER" id="PTHR22911">
    <property type="entry name" value="ACYL-MALONYL CONDENSING ENZYME-RELATED"/>
    <property type="match status" value="1"/>
</dbReference>
<dbReference type="PANTHER" id="PTHR22911:SF6">
    <property type="entry name" value="SOLUTE CARRIER FAMILY 35 MEMBER G1"/>
    <property type="match status" value="1"/>
</dbReference>